<feature type="transmembrane region" description="Helical" evidence="1">
    <location>
        <begin position="158"/>
        <end position="179"/>
    </location>
</feature>
<comment type="caution">
    <text evidence="2">The sequence shown here is derived from an EMBL/GenBank/DDBJ whole genome shotgun (WGS) entry which is preliminary data.</text>
</comment>
<evidence type="ECO:0008006" key="4">
    <source>
        <dbReference type="Google" id="ProtNLM"/>
    </source>
</evidence>
<evidence type="ECO:0000313" key="3">
    <source>
        <dbReference type="Proteomes" id="UP000239532"/>
    </source>
</evidence>
<proteinExistence type="predicted"/>
<feature type="transmembrane region" description="Helical" evidence="1">
    <location>
        <begin position="132"/>
        <end position="152"/>
    </location>
</feature>
<organism evidence="2 3">
    <name type="scientific">Nonlabens agnitus</name>
    <dbReference type="NCBI Taxonomy" id="870484"/>
    <lineage>
        <taxon>Bacteria</taxon>
        <taxon>Pseudomonadati</taxon>
        <taxon>Bacteroidota</taxon>
        <taxon>Flavobacteriia</taxon>
        <taxon>Flavobacteriales</taxon>
        <taxon>Flavobacteriaceae</taxon>
        <taxon>Nonlabens</taxon>
    </lineage>
</organism>
<feature type="transmembrane region" description="Helical" evidence="1">
    <location>
        <begin position="258"/>
        <end position="291"/>
    </location>
</feature>
<evidence type="ECO:0000256" key="1">
    <source>
        <dbReference type="SAM" id="Phobius"/>
    </source>
</evidence>
<name>A0A2S9WRG7_9FLAO</name>
<reference evidence="2 3" key="1">
    <citation type="submission" date="2016-11" db="EMBL/GenBank/DDBJ databases">
        <title>Trade-off between light-utilization and light-protection in marine flavobacteria.</title>
        <authorList>
            <person name="Kumagai Y."/>
        </authorList>
    </citation>
    <scope>NUCLEOTIDE SEQUENCE [LARGE SCALE GENOMIC DNA]</scope>
    <source>
        <strain evidence="2 3">JCM 17109</strain>
    </source>
</reference>
<keyword evidence="1" id="KW-0472">Membrane</keyword>
<evidence type="ECO:0000313" key="2">
    <source>
        <dbReference type="EMBL" id="PRP66071.1"/>
    </source>
</evidence>
<dbReference type="OrthoDB" id="1049480at2"/>
<keyword evidence="1" id="KW-0812">Transmembrane</keyword>
<feature type="transmembrane region" description="Helical" evidence="1">
    <location>
        <begin position="78"/>
        <end position="111"/>
    </location>
</feature>
<gene>
    <name evidence="2" type="ORF">BST86_02700</name>
</gene>
<dbReference type="EMBL" id="MQUC01000003">
    <property type="protein sequence ID" value="PRP66071.1"/>
    <property type="molecule type" value="Genomic_DNA"/>
</dbReference>
<dbReference type="Proteomes" id="UP000239532">
    <property type="component" value="Unassembled WGS sequence"/>
</dbReference>
<keyword evidence="3" id="KW-1185">Reference proteome</keyword>
<dbReference type="AlphaFoldDB" id="A0A2S9WRG7"/>
<sequence>MSDYIEPRLRRDFGGIITAFFNFMKGNIKGLINVFIGYNGIFFILFLISVYFLVTGIVEYMVMESGVILGNNYGNTDSASIIIGLSIMFLIFLIALASIFNYAISSSYLSLYETEKRNNLPKKLVWSKAKRVFWGVLLLALCAVVLYFIYFIAQIVLAFIPVLGTIVSLIIGLGFNAWISLSIFSYVHNEEHNVFDAFGEAWQLLFSGFWRTIGVNFVLGFLVQICLFALQIGPAIIVGIITFHAIDNGEAFADSTLSHILIILIVTLFCIMIMFMQLISQVINAFLYFNLHEFKHNIYLRSRIENIGAQV</sequence>
<keyword evidence="1" id="KW-1133">Transmembrane helix</keyword>
<feature type="transmembrane region" description="Helical" evidence="1">
    <location>
        <begin position="31"/>
        <end position="58"/>
    </location>
</feature>
<accession>A0A2S9WRG7</accession>
<dbReference type="RefSeq" id="WP_105981922.1">
    <property type="nucleotide sequence ID" value="NZ_MQUC01000003.1"/>
</dbReference>
<feature type="transmembrane region" description="Helical" evidence="1">
    <location>
        <begin position="217"/>
        <end position="246"/>
    </location>
</feature>
<protein>
    <recommendedName>
        <fullName evidence="4">Glycerophosphoryl diester phosphodiesterase membrane domain-containing protein</fullName>
    </recommendedName>
</protein>